<protein>
    <submittedName>
        <fullName evidence="1">Glycoside hydrolase superfamily</fullName>
    </submittedName>
</protein>
<evidence type="ECO:0000313" key="1">
    <source>
        <dbReference type="EMBL" id="KAK9237692.1"/>
    </source>
</evidence>
<name>A0ACC3T1E1_LIPKO</name>
<dbReference type="EMBL" id="MU971365">
    <property type="protein sequence ID" value="KAK9237692.1"/>
    <property type="molecule type" value="Genomic_DNA"/>
</dbReference>
<dbReference type="Proteomes" id="UP001433508">
    <property type="component" value="Unassembled WGS sequence"/>
</dbReference>
<keyword evidence="1" id="KW-0378">Hydrolase</keyword>
<reference evidence="2" key="1">
    <citation type="journal article" date="2024" name="Front. Bioeng. Biotechnol.">
        <title>Genome-scale model development and genomic sequencing of the oleaginous clade Lipomyces.</title>
        <authorList>
            <person name="Czajka J.J."/>
            <person name="Han Y."/>
            <person name="Kim J."/>
            <person name="Mondo S.J."/>
            <person name="Hofstad B.A."/>
            <person name="Robles A."/>
            <person name="Haridas S."/>
            <person name="Riley R."/>
            <person name="LaButti K."/>
            <person name="Pangilinan J."/>
            <person name="Andreopoulos W."/>
            <person name="Lipzen A."/>
            <person name="Yan J."/>
            <person name="Wang M."/>
            <person name="Ng V."/>
            <person name="Grigoriev I.V."/>
            <person name="Spatafora J.W."/>
            <person name="Magnuson J.K."/>
            <person name="Baker S.E."/>
            <person name="Pomraning K.R."/>
        </authorList>
    </citation>
    <scope>NUCLEOTIDE SEQUENCE [LARGE SCALE GENOMIC DNA]</scope>
    <source>
        <strain evidence="2">CBS 7786</strain>
    </source>
</reference>
<sequence>MAPSGREHKWWKEGVVYQIYPASFKDSNDDGIGDIPGIISQLDYLQDLGIDIVWVSPHYKSPQVDMGYDISDYQDIHEPYGTLEDCEELIKAVHDRGMRIIFDLVINHTSDQHAWFQESRSSKNSPKRDWYIWRPAKYDENGKRLPPNNWRSNFSKPAWTWDAQTQEYYLHVFAPEQPDLNWDNEECRKAIYETSMRFWLEKGVDGFRIDTVNMYSKVPTLPDAPIKDPTAESQLAQVHYCNGPRMHEFLSEMHQVLEPYDTMTVGECAFTFDSNIVMEYISAAKKQLDMVFHFDVVDLGQTPGSRYEHRPYTIKDFKYELLKWQSLIEGTDAWTTVFLENHDQGRSISRFASDLPEFRESSAKLLSVVLATLTGTIFIYQGQEIGMINIPATWPIEDYKDIKAISHYNRIKQRTNGNPEALAEAMRSLQIVGRDHSRVPMQWEGTSKNAGFCSDAATPWMRVLESHEEINVENQLGRKDSVLEFWKKMIKTRKNYKDLFVYGTFKQLEENNIDDKVLVFGKEDSQGQRSLTVANISTEEKSWTLPDWARGYKLLIQSTEDVHDGHLLPFEARVYIGRGVANGYHI</sequence>
<keyword evidence="2" id="KW-1185">Reference proteome</keyword>
<gene>
    <name evidence="1" type="ORF">V1525DRAFT_403094</name>
</gene>
<accession>A0ACC3T1E1</accession>
<evidence type="ECO:0000313" key="2">
    <source>
        <dbReference type="Proteomes" id="UP001433508"/>
    </source>
</evidence>
<proteinExistence type="predicted"/>
<organism evidence="1 2">
    <name type="scientific">Lipomyces kononenkoae</name>
    <name type="common">Yeast</name>
    <dbReference type="NCBI Taxonomy" id="34357"/>
    <lineage>
        <taxon>Eukaryota</taxon>
        <taxon>Fungi</taxon>
        <taxon>Dikarya</taxon>
        <taxon>Ascomycota</taxon>
        <taxon>Saccharomycotina</taxon>
        <taxon>Lipomycetes</taxon>
        <taxon>Lipomycetales</taxon>
        <taxon>Lipomycetaceae</taxon>
        <taxon>Lipomyces</taxon>
    </lineage>
</organism>
<comment type="caution">
    <text evidence="1">The sequence shown here is derived from an EMBL/GenBank/DDBJ whole genome shotgun (WGS) entry which is preliminary data.</text>
</comment>